<feature type="signal peptide" evidence="1">
    <location>
        <begin position="1"/>
        <end position="18"/>
    </location>
</feature>
<feature type="chain" id="PRO_5040203397" evidence="1">
    <location>
        <begin position="19"/>
        <end position="460"/>
    </location>
</feature>
<keyword evidence="1" id="KW-0732">Signal</keyword>
<proteinExistence type="predicted"/>
<comment type="caution">
    <text evidence="2">The sequence shown here is derived from an EMBL/GenBank/DDBJ whole genome shotgun (WGS) entry which is preliminary data.</text>
</comment>
<evidence type="ECO:0000256" key="1">
    <source>
        <dbReference type="SAM" id="SignalP"/>
    </source>
</evidence>
<protein>
    <submittedName>
        <fullName evidence="2">Uncharacterized protein</fullName>
    </submittedName>
</protein>
<accession>A0A9P6H1L4</accession>
<keyword evidence="3" id="KW-1185">Reference proteome</keyword>
<gene>
    <name evidence="2" type="ORF">NGRA_0653</name>
</gene>
<reference evidence="2 3" key="1">
    <citation type="journal article" date="2020" name="Genome Biol. Evol.">
        <title>Comparative genomics of strictly vertically transmitted, feminizing microsporidia endosymbionts of amphipod crustaceans.</title>
        <authorList>
            <person name="Cormier A."/>
            <person name="Chebbi M.A."/>
            <person name="Giraud I."/>
            <person name="Wattier R."/>
            <person name="Teixeira M."/>
            <person name="Gilbert C."/>
            <person name="Rigaud T."/>
            <person name="Cordaux R."/>
        </authorList>
    </citation>
    <scope>NUCLEOTIDE SEQUENCE [LARGE SCALE GENOMIC DNA]</scope>
    <source>
        <strain evidence="2 3">Ou3-Ou53</strain>
    </source>
</reference>
<dbReference type="EMBL" id="SBJO01000027">
    <property type="protein sequence ID" value="KAF9764341.1"/>
    <property type="molecule type" value="Genomic_DNA"/>
</dbReference>
<organism evidence="2 3">
    <name type="scientific">Nosema granulosis</name>
    <dbReference type="NCBI Taxonomy" id="83296"/>
    <lineage>
        <taxon>Eukaryota</taxon>
        <taxon>Fungi</taxon>
        <taxon>Fungi incertae sedis</taxon>
        <taxon>Microsporidia</taxon>
        <taxon>Nosematidae</taxon>
        <taxon>Nosema</taxon>
    </lineage>
</organism>
<sequence length="460" mass="53913">MIILSIFCIRILCTVDYGYFFDNEVARIGLTSFIKCCTDLIKPTECFVLDNKKYTRKKMYIIILDKKNYNIFSTTQKDVSNLRNVKEYINNVELCDENFKKNIKNITTTLLSQRNPKEFDLYFTFNTNFQINNGDIDKYKAEFKICIGSACNVQYFPAKLRTYNEQGGGYCKIQAKGRVVLVFIDDDFEIEIEDAIKRHEDNKIQMILNAYMGRMRLCDVSIENIPDLFAISLFNNILELNPNAVDKNHFSAHSKTLRLLLKFLLNKTILLKILKLIIEMEKITPLLDSCLEENRLFFKNINFDVKMKKDSKDDLCDFLISFLRAFSLDGVEIFNISVFKFILQLLRIIIEKNKDKFVTLAMSNDKKSHQFDSLREDLMNKTKIYWKEKASELFKDPNLSRKRFDPVEITRNDCLRLVESGLSTYNILSLQLLEFFKLNDSILDFNNKIGSLTKKKSNKK</sequence>
<evidence type="ECO:0000313" key="2">
    <source>
        <dbReference type="EMBL" id="KAF9764341.1"/>
    </source>
</evidence>
<dbReference type="AlphaFoldDB" id="A0A9P6H1L4"/>
<dbReference type="Proteomes" id="UP000740883">
    <property type="component" value="Unassembled WGS sequence"/>
</dbReference>
<name>A0A9P6H1L4_9MICR</name>
<evidence type="ECO:0000313" key="3">
    <source>
        <dbReference type="Proteomes" id="UP000740883"/>
    </source>
</evidence>